<evidence type="ECO:0000256" key="6">
    <source>
        <dbReference type="ARBA" id="ARBA00022727"/>
    </source>
</evidence>
<dbReference type="GO" id="GO:0006164">
    <property type="term" value="P:purine nucleotide biosynthetic process"/>
    <property type="evidence" value="ECO:0007669"/>
    <property type="project" value="TreeGrafter"/>
</dbReference>
<gene>
    <name evidence="13" type="ORF">METZ01_LOCUS177867</name>
</gene>
<dbReference type="GO" id="GO:0009156">
    <property type="term" value="P:ribonucleoside monophosphate biosynthetic process"/>
    <property type="evidence" value="ECO:0007669"/>
    <property type="project" value="InterPro"/>
</dbReference>
<dbReference type="FunFam" id="3.40.50.2020:FF:000001">
    <property type="entry name" value="Ribose-phosphate pyrophosphokinase"/>
    <property type="match status" value="1"/>
</dbReference>
<evidence type="ECO:0000256" key="10">
    <source>
        <dbReference type="ARBA" id="ARBA00022842"/>
    </source>
</evidence>
<dbReference type="GO" id="GO:0004749">
    <property type="term" value="F:ribose phosphate diphosphokinase activity"/>
    <property type="evidence" value="ECO:0007669"/>
    <property type="project" value="UniProtKB-EC"/>
</dbReference>
<evidence type="ECO:0000256" key="4">
    <source>
        <dbReference type="ARBA" id="ARBA00022679"/>
    </source>
</evidence>
<protein>
    <recommendedName>
        <fullName evidence="3">ribose-phosphate diphosphokinase</fullName>
        <ecNumber evidence="3">2.7.6.1</ecNumber>
    </recommendedName>
</protein>
<dbReference type="GO" id="GO:0002189">
    <property type="term" value="C:ribose phosphate diphosphokinase complex"/>
    <property type="evidence" value="ECO:0007669"/>
    <property type="project" value="TreeGrafter"/>
</dbReference>
<keyword evidence="9" id="KW-0067">ATP-binding</keyword>
<evidence type="ECO:0000259" key="12">
    <source>
        <dbReference type="Pfam" id="PF13793"/>
    </source>
</evidence>
<dbReference type="EMBL" id="UINC01034332">
    <property type="protein sequence ID" value="SVB25013.1"/>
    <property type="molecule type" value="Genomic_DNA"/>
</dbReference>
<keyword evidence="10" id="KW-0460">Magnesium</keyword>
<dbReference type="GO" id="GO:0006015">
    <property type="term" value="P:5-phosphoribose 1-diphosphate biosynthetic process"/>
    <property type="evidence" value="ECO:0007669"/>
    <property type="project" value="TreeGrafter"/>
</dbReference>
<evidence type="ECO:0000256" key="9">
    <source>
        <dbReference type="ARBA" id="ARBA00022840"/>
    </source>
</evidence>
<dbReference type="PANTHER" id="PTHR10210:SF41">
    <property type="entry name" value="RIBOSE-PHOSPHATE PYROPHOSPHOKINASE 1, CHLOROPLASTIC"/>
    <property type="match status" value="1"/>
</dbReference>
<evidence type="ECO:0000256" key="3">
    <source>
        <dbReference type="ARBA" id="ARBA00013247"/>
    </source>
</evidence>
<keyword evidence="6" id="KW-0545">Nucleotide biosynthesis</keyword>
<dbReference type="HAMAP" id="MF_00583_B">
    <property type="entry name" value="RibP_PPkinase_B"/>
    <property type="match status" value="1"/>
</dbReference>
<organism evidence="13">
    <name type="scientific">marine metagenome</name>
    <dbReference type="NCBI Taxonomy" id="408172"/>
    <lineage>
        <taxon>unclassified sequences</taxon>
        <taxon>metagenomes</taxon>
        <taxon>ecological metagenomes</taxon>
    </lineage>
</organism>
<dbReference type="PROSITE" id="PS00114">
    <property type="entry name" value="PRPP_SYNTHASE"/>
    <property type="match status" value="1"/>
</dbReference>
<dbReference type="GO" id="GO:0005524">
    <property type="term" value="F:ATP binding"/>
    <property type="evidence" value="ECO:0007669"/>
    <property type="project" value="UniProtKB-KW"/>
</dbReference>
<dbReference type="Gene3D" id="3.40.50.2020">
    <property type="match status" value="2"/>
</dbReference>
<dbReference type="GO" id="GO:0005737">
    <property type="term" value="C:cytoplasm"/>
    <property type="evidence" value="ECO:0007669"/>
    <property type="project" value="TreeGrafter"/>
</dbReference>
<dbReference type="Pfam" id="PF14572">
    <property type="entry name" value="Pribosyl_synth"/>
    <property type="match status" value="1"/>
</dbReference>
<keyword evidence="5" id="KW-0479">Metal-binding</keyword>
<accession>A0A382CI17</accession>
<proteinExistence type="inferred from homology"/>
<keyword evidence="4" id="KW-0808">Transferase</keyword>
<dbReference type="EC" id="2.7.6.1" evidence="3"/>
<dbReference type="InterPro" id="IPR037515">
    <property type="entry name" value="Rib-P_diPkinase_bac"/>
</dbReference>
<dbReference type="InterPro" id="IPR000836">
    <property type="entry name" value="PRTase_dom"/>
</dbReference>
<sequence length="347" mass="37533">MRLIAVCQLLLFRSRVQGRSAATTETPTTPIPDVKIFAGSSNPPLVEAICSTIGIEPGKISITAFPDGETLAKIEENVRGEDVFVIQSTCPPTNHNLMELFIIMDALKRASADRITAVLPYYGYARQDRKDQPRVPITAKLVANLLLAAGANRILTMDLHAQQIQGFFDIPVDHLYASPVIFAYLKYSKKENQVVVSPDVGGLKMAHAYSEMLGADLAIVAKRRTSATDTESIGIIGDIEGKNALLVDDLTETAGTLVNAAAILKERGALSVRACVSHTILNDLGIDRLKNSCIDELITTDTVPRPEIEGLNINTLSVAGLLGEAIQRIHNNSSVNSLFRFKGARTT</sequence>
<name>A0A382CI17_9ZZZZ</name>
<feature type="domain" description="Ribose-phosphate pyrophosphokinase N-terminal" evidence="12">
    <location>
        <begin position="34"/>
        <end position="150"/>
    </location>
</feature>
<dbReference type="Pfam" id="PF13793">
    <property type="entry name" value="Pribosyltran_N"/>
    <property type="match status" value="1"/>
</dbReference>
<dbReference type="GO" id="GO:0000287">
    <property type="term" value="F:magnesium ion binding"/>
    <property type="evidence" value="ECO:0007669"/>
    <property type="project" value="InterPro"/>
</dbReference>
<dbReference type="InterPro" id="IPR005946">
    <property type="entry name" value="Rib-P_diPkinase"/>
</dbReference>
<keyword evidence="8" id="KW-0418">Kinase</keyword>
<dbReference type="SUPFAM" id="SSF53271">
    <property type="entry name" value="PRTase-like"/>
    <property type="match status" value="1"/>
</dbReference>
<dbReference type="AlphaFoldDB" id="A0A382CI17"/>
<dbReference type="InterPro" id="IPR029057">
    <property type="entry name" value="PRTase-like"/>
</dbReference>
<dbReference type="InterPro" id="IPR000842">
    <property type="entry name" value="PRib_PP_synth_CS"/>
</dbReference>
<dbReference type="PANTHER" id="PTHR10210">
    <property type="entry name" value="RIBOSE-PHOSPHATE DIPHOSPHOKINASE FAMILY MEMBER"/>
    <property type="match status" value="1"/>
</dbReference>
<dbReference type="InterPro" id="IPR029099">
    <property type="entry name" value="Pribosyltran_N"/>
</dbReference>
<evidence type="ECO:0000256" key="1">
    <source>
        <dbReference type="ARBA" id="ARBA00001946"/>
    </source>
</evidence>
<evidence type="ECO:0000256" key="5">
    <source>
        <dbReference type="ARBA" id="ARBA00022723"/>
    </source>
</evidence>
<evidence type="ECO:0000256" key="2">
    <source>
        <dbReference type="ARBA" id="ARBA00004996"/>
    </source>
</evidence>
<comment type="catalytic activity">
    <reaction evidence="11">
        <text>D-ribose 5-phosphate + ATP = 5-phospho-alpha-D-ribose 1-diphosphate + AMP + H(+)</text>
        <dbReference type="Rhea" id="RHEA:15609"/>
        <dbReference type="ChEBI" id="CHEBI:15378"/>
        <dbReference type="ChEBI" id="CHEBI:30616"/>
        <dbReference type="ChEBI" id="CHEBI:58017"/>
        <dbReference type="ChEBI" id="CHEBI:78346"/>
        <dbReference type="ChEBI" id="CHEBI:456215"/>
        <dbReference type="EC" id="2.7.6.1"/>
    </reaction>
</comment>
<dbReference type="CDD" id="cd06223">
    <property type="entry name" value="PRTases_typeI"/>
    <property type="match status" value="1"/>
</dbReference>
<dbReference type="NCBIfam" id="TIGR01251">
    <property type="entry name" value="ribP_PPkin"/>
    <property type="match status" value="1"/>
</dbReference>
<dbReference type="SMART" id="SM01400">
    <property type="entry name" value="Pribosyltran_N"/>
    <property type="match status" value="1"/>
</dbReference>
<evidence type="ECO:0000313" key="13">
    <source>
        <dbReference type="EMBL" id="SVB25013.1"/>
    </source>
</evidence>
<keyword evidence="7" id="KW-0547">Nucleotide-binding</keyword>
<evidence type="ECO:0000256" key="7">
    <source>
        <dbReference type="ARBA" id="ARBA00022741"/>
    </source>
</evidence>
<reference evidence="13" key="1">
    <citation type="submission" date="2018-05" db="EMBL/GenBank/DDBJ databases">
        <authorList>
            <person name="Lanie J.A."/>
            <person name="Ng W.-L."/>
            <person name="Kazmierczak K.M."/>
            <person name="Andrzejewski T.M."/>
            <person name="Davidsen T.M."/>
            <person name="Wayne K.J."/>
            <person name="Tettelin H."/>
            <person name="Glass J.I."/>
            <person name="Rusch D."/>
            <person name="Podicherti R."/>
            <person name="Tsui H.-C.T."/>
            <person name="Winkler M.E."/>
        </authorList>
    </citation>
    <scope>NUCLEOTIDE SEQUENCE</scope>
</reference>
<dbReference type="NCBIfam" id="NF002320">
    <property type="entry name" value="PRK01259.1"/>
    <property type="match status" value="1"/>
</dbReference>
<comment type="pathway">
    <text evidence="2">Metabolic intermediate biosynthesis; 5-phospho-alpha-D-ribose 1-diphosphate biosynthesis; 5-phospho-alpha-D-ribose 1-diphosphate from D-ribose 5-phosphate (route I): step 1/1.</text>
</comment>
<evidence type="ECO:0000256" key="8">
    <source>
        <dbReference type="ARBA" id="ARBA00022777"/>
    </source>
</evidence>
<dbReference type="GO" id="GO:0016301">
    <property type="term" value="F:kinase activity"/>
    <property type="evidence" value="ECO:0007669"/>
    <property type="project" value="UniProtKB-KW"/>
</dbReference>
<comment type="cofactor">
    <cofactor evidence="1">
        <name>Mg(2+)</name>
        <dbReference type="ChEBI" id="CHEBI:18420"/>
    </cofactor>
</comment>
<evidence type="ECO:0000256" key="11">
    <source>
        <dbReference type="ARBA" id="ARBA00049535"/>
    </source>
</evidence>